<dbReference type="Pfam" id="PF07971">
    <property type="entry name" value="Glyco_hydro_92"/>
    <property type="match status" value="1"/>
</dbReference>
<dbReference type="EMBL" id="PVBQ01000009">
    <property type="protein sequence ID" value="PRD46965.1"/>
    <property type="molecule type" value="Genomic_DNA"/>
</dbReference>
<reference evidence="6 7" key="1">
    <citation type="submission" date="2018-02" db="EMBL/GenBank/DDBJ databases">
        <title>The draft genome of Sphingobacterium sp. 5JN-11.</title>
        <authorList>
            <person name="Liu L."/>
            <person name="Li L."/>
            <person name="Liang L."/>
            <person name="Zhang X."/>
            <person name="Wang T."/>
        </authorList>
    </citation>
    <scope>NUCLEOTIDE SEQUENCE [LARGE SCALE GENOMIC DNA]</scope>
    <source>
        <strain evidence="6 7">5JN-11</strain>
    </source>
</reference>
<dbReference type="Pfam" id="PF17678">
    <property type="entry name" value="Glyco_hydro_92N"/>
    <property type="match status" value="1"/>
</dbReference>
<dbReference type="PANTHER" id="PTHR12143:SF39">
    <property type="entry name" value="SECRETED PROTEIN"/>
    <property type="match status" value="1"/>
</dbReference>
<keyword evidence="7" id="KW-1185">Reference proteome</keyword>
<dbReference type="NCBIfam" id="TIGR01180">
    <property type="entry name" value="aman2_put"/>
    <property type="match status" value="1"/>
</dbReference>
<dbReference type="Gene3D" id="1.20.1610.10">
    <property type="entry name" value="alpha-1,2-mannosidases domains"/>
    <property type="match status" value="1"/>
</dbReference>
<comment type="caution">
    <text evidence="6">The sequence shown here is derived from an EMBL/GenBank/DDBJ whole genome shotgun (WGS) entry which is preliminary data.</text>
</comment>
<evidence type="ECO:0000256" key="3">
    <source>
        <dbReference type="ARBA" id="ARBA00022837"/>
    </source>
</evidence>
<dbReference type="Gene3D" id="3.30.2080.10">
    <property type="entry name" value="GH92 mannosidase domain"/>
    <property type="match status" value="1"/>
</dbReference>
<dbReference type="Proteomes" id="UP000239711">
    <property type="component" value="Unassembled WGS sequence"/>
</dbReference>
<dbReference type="Gene3D" id="1.20.1050.60">
    <property type="entry name" value="alpha-1,2-mannosidase"/>
    <property type="match status" value="1"/>
</dbReference>
<dbReference type="InterPro" id="IPR012939">
    <property type="entry name" value="Glyco_hydro_92"/>
</dbReference>
<feature type="domain" description="Glycosyl hydrolase family 92" evidence="4">
    <location>
        <begin position="586"/>
        <end position="1066"/>
    </location>
</feature>
<dbReference type="InterPro" id="IPR005887">
    <property type="entry name" value="GH92_a_mannosidase_put"/>
</dbReference>
<sequence>MKEQLTTILRYLLFVLLGGGTLSVARTYAQQATIWQIGHDDNQAADMALYPASFDKFLEHDFGYEDRYFLVGSSDARTTFPFVLPGPKNAWGGTGRTAGIRSHFITVSFELHNVPVQRDAAAKGRLNPGQTAAKPASSTNSNLSDSLWSLSLDLLGVDPQYGSTLKLLINDNPYTFTFDRGPGKADPVGPFSKDSEQMINLALPNDLIRDGYNEIVITSLDGGWVAFDQIKLSGPKKTTLKPASDALIRSVRPANFQTADNKQPLLINIVDAWEKPTISVRLDGKEIMRQQLEGGSSVLEAPMPAVATKKHSVYKILINGKEYSSGTIVRQPQNEGSYADYVNTMIGAAHSRWMLAPGPWMPFSMVKLSPDNQNSGWQAGYDPTFESIGTFSHIHEWTMAGLGTFPVTGQLITFIGDQSGADGGYRSKIDKTTEEAPLGYYKADLMDYDIRAELTALTRSSFQRYTYNQGDTGRIMIDLKIPAEYNYELQEVKITKVTDNRIEGLSEQISKNVWSGDVNQDYIVHFVMEFDQPIINHGSWLNNQARVKENLEADSAENAGLFVEFDLSKSRTVQLRTGISYVSIENAALNLKEEISNPFGWSFDAVVAQNRSTWNELLGRIEISSNDYLQKEKFYTNMYRALASRNIFSDVDGSWRSADEKIQKFTRPEDVALGCDAFWNTFWNLNQFWNLVTPEWSNRWVRSQLAMYDANGWLAKGPAGMEYVPVMVAEHEIPLIVGAYQMGIRDYDVDKAFEAVKKMQTTMPAAVAGGFAGNRDLATYLKHQYVPYDEGRFSNSLEYSFDDWTVGQFAKSLGKMDDYAMFNKRGQWWKNAIDPQTGYARMRDSKGNWLADFDPFKSGANKHYVEGNAWQLTFFVPQDVVGLAELIGRDKMLDRLEWGFEESDKWRYNGPNDQYWDYPVVQGNQQSMHFAYLFNWLGKPWATQKWSRSIGERYYGSGVSNAYLGDEDQGQMSAWYLMNALGLFQIDGGTREDPVYEIGSPIFRKVAIDLGGRYNRGQRFIIEAKNTSRTNIYVQKATLNGKPLHDFKFSASELLKGGSLVLEMGPEPNKSWGLGNLKAQIRSDSRLSNVKEKAVELVKSGFTAGDGYEEVWIRDYNTFITVASTLHDPETIKEHLRVFFRLQGEDGNIVDGFVPKEKAESSSGGYQYIVSKLEPNYAGHKNTVETDQESSLIQAVYKYVKATGDKIFLDEKIDGIAVKRRLALALGFLMEHRYDKKHGLLWGATTADWGDVQPEHPWGVYLDENSNLAIDIYDNAMFLVAIDNYLELAPDDSGKWQKIRKNIAANTMKHLWDTDRQKFKPHLYLDASPFPSTFDEDEIFYHGGTAVAIEANLLSKEQARISFDKMIENVQKSGAPSVGLTLYPTYPEGVFQNKSMFPYNYQNGGDWTWFGGRIIKQMIKNGFYQMAYEQLGPMLDRVLANNGFYEFYSIDNKPSGSGSFRGSAGVLYDAIVLLEEYSEATPE</sequence>
<dbReference type="PANTHER" id="PTHR12143">
    <property type="entry name" value="PEPTIDE N-GLYCANASE PNGASE -RELATED"/>
    <property type="match status" value="1"/>
</dbReference>
<dbReference type="FunFam" id="3.30.2080.10:FF:000001">
    <property type="entry name" value="Alpha-1,2-mannosidase subfamily"/>
    <property type="match status" value="1"/>
</dbReference>
<accession>A0A2S9J2G4</accession>
<gene>
    <name evidence="6" type="ORF">C5745_12765</name>
</gene>
<dbReference type="InterPro" id="IPR050883">
    <property type="entry name" value="PNGase"/>
</dbReference>
<evidence type="ECO:0000313" key="7">
    <source>
        <dbReference type="Proteomes" id="UP000239711"/>
    </source>
</evidence>
<dbReference type="SUPFAM" id="SSF48208">
    <property type="entry name" value="Six-hairpin glycosidases"/>
    <property type="match status" value="2"/>
</dbReference>
<keyword evidence="3" id="KW-0106">Calcium</keyword>
<dbReference type="InterPro" id="IPR012341">
    <property type="entry name" value="6hp_glycosidase-like_sf"/>
</dbReference>
<dbReference type="InterPro" id="IPR014718">
    <property type="entry name" value="GH-type_carb-bd"/>
</dbReference>
<dbReference type="Gene3D" id="2.70.98.10">
    <property type="match status" value="1"/>
</dbReference>
<dbReference type="GO" id="GO:0000224">
    <property type="term" value="F:peptide-N4-(N-acetyl-beta-glucosaminyl)asparagine amidase activity"/>
    <property type="evidence" value="ECO:0007669"/>
    <property type="project" value="TreeGrafter"/>
</dbReference>
<dbReference type="GO" id="GO:0006516">
    <property type="term" value="P:glycoprotein catabolic process"/>
    <property type="evidence" value="ECO:0007669"/>
    <property type="project" value="TreeGrafter"/>
</dbReference>
<evidence type="ECO:0000259" key="4">
    <source>
        <dbReference type="Pfam" id="PF07971"/>
    </source>
</evidence>
<evidence type="ECO:0000256" key="2">
    <source>
        <dbReference type="ARBA" id="ARBA00011245"/>
    </source>
</evidence>
<dbReference type="GO" id="GO:0005829">
    <property type="term" value="C:cytosol"/>
    <property type="evidence" value="ECO:0007669"/>
    <property type="project" value="TreeGrafter"/>
</dbReference>
<evidence type="ECO:0000256" key="1">
    <source>
        <dbReference type="ARBA" id="ARBA00001913"/>
    </source>
</evidence>
<dbReference type="RefSeq" id="WP_105717400.1">
    <property type="nucleotide sequence ID" value="NZ_PVBQ01000009.1"/>
</dbReference>
<name>A0A2S9J2G4_9SPHI</name>
<comment type="subunit">
    <text evidence="2">Monomer.</text>
</comment>
<dbReference type="GO" id="GO:0030246">
    <property type="term" value="F:carbohydrate binding"/>
    <property type="evidence" value="ECO:0007669"/>
    <property type="project" value="InterPro"/>
</dbReference>
<feature type="domain" description="Glycosyl hydrolase family 92 N-terminal" evidence="5">
    <location>
        <begin position="341"/>
        <end position="580"/>
    </location>
</feature>
<dbReference type="InterPro" id="IPR041371">
    <property type="entry name" value="GH92_N"/>
</dbReference>
<proteinExistence type="predicted"/>
<evidence type="ECO:0000259" key="5">
    <source>
        <dbReference type="Pfam" id="PF17678"/>
    </source>
</evidence>
<dbReference type="Gene3D" id="1.50.10.10">
    <property type="match status" value="1"/>
</dbReference>
<dbReference type="GO" id="GO:0005975">
    <property type="term" value="P:carbohydrate metabolic process"/>
    <property type="evidence" value="ECO:0007669"/>
    <property type="project" value="InterPro"/>
</dbReference>
<organism evidence="6 7">
    <name type="scientific">Sphingobacterium haloxyli</name>
    <dbReference type="NCBI Taxonomy" id="2100533"/>
    <lineage>
        <taxon>Bacteria</taxon>
        <taxon>Pseudomonadati</taxon>
        <taxon>Bacteroidota</taxon>
        <taxon>Sphingobacteriia</taxon>
        <taxon>Sphingobacteriales</taxon>
        <taxon>Sphingobacteriaceae</taxon>
        <taxon>Sphingobacterium</taxon>
    </lineage>
</organism>
<dbReference type="InterPro" id="IPR008928">
    <property type="entry name" value="6-hairpin_glycosidase_sf"/>
</dbReference>
<comment type="cofactor">
    <cofactor evidence="1">
        <name>Ca(2+)</name>
        <dbReference type="ChEBI" id="CHEBI:29108"/>
    </cofactor>
</comment>
<protein>
    <recommendedName>
        <fullName evidence="8">Alpha-1,2-mannosidase</fullName>
    </recommendedName>
</protein>
<dbReference type="OrthoDB" id="9758101at2"/>
<evidence type="ECO:0008006" key="8">
    <source>
        <dbReference type="Google" id="ProtNLM"/>
    </source>
</evidence>
<evidence type="ECO:0000313" key="6">
    <source>
        <dbReference type="EMBL" id="PRD46965.1"/>
    </source>
</evidence>